<keyword evidence="2" id="KW-1185">Reference proteome</keyword>
<comment type="caution">
    <text evidence="1">The sequence shown here is derived from an EMBL/GenBank/DDBJ whole genome shotgun (WGS) entry which is preliminary data.</text>
</comment>
<reference evidence="1 2" key="1">
    <citation type="submission" date="2020-08" db="EMBL/GenBank/DDBJ databases">
        <title>Sequencing the genomes of 1000 actinobacteria strains.</title>
        <authorList>
            <person name="Klenk H.-P."/>
        </authorList>
    </citation>
    <scope>NUCLEOTIDE SEQUENCE [LARGE SCALE GENOMIC DNA]</scope>
    <source>
        <strain evidence="1 2">DSM 19079</strain>
    </source>
</reference>
<accession>A0A4Y8WY14</accession>
<evidence type="ECO:0000313" key="2">
    <source>
        <dbReference type="Proteomes" id="UP000560081"/>
    </source>
</evidence>
<sequence length="216" mass="23072">MSRSPHDLPSVPARVLGSALGGVLAVLANAPAIVPSRQPLHERGETRDAVWAVHTPWPESDVEVLAAAGETPVLARTSRAMGLPSPWPDFSGLALRFPDDAALLFASTGTGRRTRRLLALRTPDAVDPLTTLLPLHTRLGRVELGAQVDGRTVRVLTSLEGGPWVDRATVRLGERADVVVRFNPLHPPHGLAWSGFWAAARGPAYALARRITPGAE</sequence>
<gene>
    <name evidence="1" type="ORF">BJ976_002217</name>
</gene>
<proteinExistence type="predicted"/>
<evidence type="ECO:0000313" key="1">
    <source>
        <dbReference type="EMBL" id="MBB4883866.1"/>
    </source>
</evidence>
<evidence type="ECO:0008006" key="3">
    <source>
        <dbReference type="Google" id="ProtNLM"/>
    </source>
</evidence>
<dbReference type="RefSeq" id="WP_135030606.1">
    <property type="nucleotide sequence ID" value="NZ_BMLA01000007.1"/>
</dbReference>
<dbReference type="AlphaFoldDB" id="A0A4Y8WY14"/>
<organism evidence="1 2">
    <name type="scientific">Micrococcus flavus</name>
    <dbReference type="NCBI Taxonomy" id="384602"/>
    <lineage>
        <taxon>Bacteria</taxon>
        <taxon>Bacillati</taxon>
        <taxon>Actinomycetota</taxon>
        <taxon>Actinomycetes</taxon>
        <taxon>Micrococcales</taxon>
        <taxon>Micrococcaceae</taxon>
        <taxon>Micrococcus</taxon>
    </lineage>
</organism>
<protein>
    <recommendedName>
        <fullName evidence="3">Phosphodiesterase</fullName>
    </recommendedName>
</protein>
<dbReference type="Proteomes" id="UP000560081">
    <property type="component" value="Unassembled WGS sequence"/>
</dbReference>
<dbReference type="EMBL" id="JACHMC010000001">
    <property type="protein sequence ID" value="MBB4883866.1"/>
    <property type="molecule type" value="Genomic_DNA"/>
</dbReference>
<dbReference type="OrthoDB" id="3368165at2"/>
<name>A0A4Y8WY14_9MICC</name>